<comment type="caution">
    <text evidence="2">The sequence shown here is derived from an EMBL/GenBank/DDBJ whole genome shotgun (WGS) entry which is preliminary data.</text>
</comment>
<dbReference type="AlphaFoldDB" id="A0AAW1V7L7"/>
<dbReference type="GO" id="GO:0060271">
    <property type="term" value="P:cilium assembly"/>
    <property type="evidence" value="ECO:0007669"/>
    <property type="project" value="TreeGrafter"/>
</dbReference>
<proteinExistence type="predicted"/>
<name>A0AAW1V7L7_9CUCU</name>
<dbReference type="Proteomes" id="UP001431783">
    <property type="component" value="Unassembled WGS sequence"/>
</dbReference>
<dbReference type="PROSITE" id="PS50919">
    <property type="entry name" value="MIR"/>
    <property type="match status" value="1"/>
</dbReference>
<dbReference type="InterPro" id="IPR055325">
    <property type="entry name" value="CF161"/>
</dbReference>
<dbReference type="PANTHER" id="PTHR24274">
    <property type="entry name" value="CILIA- AND FLAGELLA-ASSOCIATED PROTEIN 161"/>
    <property type="match status" value="1"/>
</dbReference>
<evidence type="ECO:0000313" key="3">
    <source>
        <dbReference type="Proteomes" id="UP001431783"/>
    </source>
</evidence>
<feature type="domain" description="MIR" evidence="1">
    <location>
        <begin position="219"/>
        <end position="279"/>
    </location>
</feature>
<dbReference type="PANTHER" id="PTHR24274:SF1">
    <property type="entry name" value="CILIA- AND FLAGELLA-ASSOCIATED PROTEIN 161"/>
    <property type="match status" value="1"/>
</dbReference>
<dbReference type="InterPro" id="IPR016093">
    <property type="entry name" value="MIR_motif"/>
</dbReference>
<evidence type="ECO:0000313" key="2">
    <source>
        <dbReference type="EMBL" id="KAK9890680.1"/>
    </source>
</evidence>
<reference evidence="2 3" key="1">
    <citation type="submission" date="2023-03" db="EMBL/GenBank/DDBJ databases">
        <title>Genome insight into feeding habits of ladybird beetles.</title>
        <authorList>
            <person name="Li H.-S."/>
            <person name="Huang Y.-H."/>
            <person name="Pang H."/>
        </authorList>
    </citation>
    <scope>NUCLEOTIDE SEQUENCE [LARGE SCALE GENOMIC DNA]</scope>
    <source>
        <strain evidence="2">SYSU_2023b</strain>
        <tissue evidence="2">Whole body</tissue>
    </source>
</reference>
<dbReference type="GO" id="GO:0031514">
    <property type="term" value="C:motile cilium"/>
    <property type="evidence" value="ECO:0007669"/>
    <property type="project" value="TreeGrafter"/>
</dbReference>
<protein>
    <recommendedName>
        <fullName evidence="1">MIR domain-containing protein</fullName>
    </recommendedName>
</protein>
<evidence type="ECO:0000259" key="1">
    <source>
        <dbReference type="PROSITE" id="PS50919"/>
    </source>
</evidence>
<sequence>MIEPESTKNRDERELMFSVRVPYSLPCKMGNWNEALFLKEEKVVYETYKKDRCQLLLQKTRRMFRNLMKSTRLSHSLEMIKYGENYQIMAPDIVCFESKSKFRPIYLAGLITEKEIDSSQKLSHGCQIVGCVNGTACVRNTFRIVGCDRNKSGEPVHYGDDFYLQIVEDDGERPLYIQCENTFNQMGYHLTPYLSECTGTYCRFKLLHFDPLLRFDHEGSFVRANDRVVIQHVPTGRNLAVESSMVPTFFGSEYKISCHTFRDTHKMETNENIWKIVGEDLPDINAMVRAAKGEEVPDEWIR</sequence>
<keyword evidence="3" id="KW-1185">Reference proteome</keyword>
<dbReference type="EMBL" id="JARQZJ010000126">
    <property type="protein sequence ID" value="KAK9890680.1"/>
    <property type="molecule type" value="Genomic_DNA"/>
</dbReference>
<accession>A0AAW1V7L7</accession>
<dbReference type="Pfam" id="PF24569">
    <property type="entry name" value="CFAP161"/>
    <property type="match status" value="2"/>
</dbReference>
<organism evidence="2 3">
    <name type="scientific">Henosepilachna vigintioctopunctata</name>
    <dbReference type="NCBI Taxonomy" id="420089"/>
    <lineage>
        <taxon>Eukaryota</taxon>
        <taxon>Metazoa</taxon>
        <taxon>Ecdysozoa</taxon>
        <taxon>Arthropoda</taxon>
        <taxon>Hexapoda</taxon>
        <taxon>Insecta</taxon>
        <taxon>Pterygota</taxon>
        <taxon>Neoptera</taxon>
        <taxon>Endopterygota</taxon>
        <taxon>Coleoptera</taxon>
        <taxon>Polyphaga</taxon>
        <taxon>Cucujiformia</taxon>
        <taxon>Coccinelloidea</taxon>
        <taxon>Coccinellidae</taxon>
        <taxon>Epilachninae</taxon>
        <taxon>Epilachnini</taxon>
        <taxon>Henosepilachna</taxon>
    </lineage>
</organism>
<gene>
    <name evidence="2" type="ORF">WA026_012032</name>
</gene>